<evidence type="ECO:0000313" key="2">
    <source>
        <dbReference type="EMBL" id="KAJ8375774.1"/>
    </source>
</evidence>
<sequence>MSQPSAQEGAVKPQPLAMVGHVGRAKTGPEEQQREGLLGRCPQVAVEVGGWKFLCLLDTGSQITLFSEGYNLWFGEQPLQNPAVLEWLFLRAENGLQIPFIGYALRSAHLTRRDPVQVAALSEVLRWAQGSGEGLSDGQCGLVEGVDNGGEWKVARELFQVQGGRDMVLQTPSPEEVVVDVRTTQAPAGVGIPLDLPEAKGLTPDQQQWFRMLIRWWAGVFVAHEEDFAFKRSFIPYKDLCVEESLMLWKGRLGFRQCIPSKRHKFGVKFFVLCDVVTGYVQDMVIDTGATTAIKSIERLGGLWVCGYDPPGSTSGERARPVCG</sequence>
<protein>
    <recommendedName>
        <fullName evidence="1">PiggyBac transposable element-derived protein domain-containing protein</fullName>
    </recommendedName>
</protein>
<dbReference type="Proteomes" id="UP001152622">
    <property type="component" value="Chromosome 2"/>
</dbReference>
<dbReference type="SUPFAM" id="SSF50630">
    <property type="entry name" value="Acid proteases"/>
    <property type="match status" value="1"/>
</dbReference>
<gene>
    <name evidence="2" type="ORF">SKAU_G00063540</name>
</gene>
<evidence type="ECO:0000259" key="1">
    <source>
        <dbReference type="Pfam" id="PF13843"/>
    </source>
</evidence>
<organism evidence="2 3">
    <name type="scientific">Synaphobranchus kaupii</name>
    <name type="common">Kaup's arrowtooth eel</name>
    <dbReference type="NCBI Taxonomy" id="118154"/>
    <lineage>
        <taxon>Eukaryota</taxon>
        <taxon>Metazoa</taxon>
        <taxon>Chordata</taxon>
        <taxon>Craniata</taxon>
        <taxon>Vertebrata</taxon>
        <taxon>Euteleostomi</taxon>
        <taxon>Actinopterygii</taxon>
        <taxon>Neopterygii</taxon>
        <taxon>Teleostei</taxon>
        <taxon>Anguilliformes</taxon>
        <taxon>Synaphobranchidae</taxon>
        <taxon>Synaphobranchus</taxon>
    </lineage>
</organism>
<feature type="domain" description="PiggyBac transposable element-derived protein" evidence="1">
    <location>
        <begin position="230"/>
        <end position="291"/>
    </location>
</feature>
<keyword evidence="3" id="KW-1185">Reference proteome</keyword>
<accession>A0A9Q1G6H7</accession>
<name>A0A9Q1G6H7_SYNKA</name>
<dbReference type="InterPro" id="IPR021109">
    <property type="entry name" value="Peptidase_aspartic_dom_sf"/>
</dbReference>
<reference evidence="2" key="1">
    <citation type="journal article" date="2023" name="Science">
        <title>Genome structures resolve the early diversification of teleost fishes.</title>
        <authorList>
            <person name="Parey E."/>
            <person name="Louis A."/>
            <person name="Montfort J."/>
            <person name="Bouchez O."/>
            <person name="Roques C."/>
            <person name="Iampietro C."/>
            <person name="Lluch J."/>
            <person name="Castinel A."/>
            <person name="Donnadieu C."/>
            <person name="Desvignes T."/>
            <person name="Floi Bucao C."/>
            <person name="Jouanno E."/>
            <person name="Wen M."/>
            <person name="Mejri S."/>
            <person name="Dirks R."/>
            <person name="Jansen H."/>
            <person name="Henkel C."/>
            <person name="Chen W.J."/>
            <person name="Zahm M."/>
            <person name="Cabau C."/>
            <person name="Klopp C."/>
            <person name="Thompson A.W."/>
            <person name="Robinson-Rechavi M."/>
            <person name="Braasch I."/>
            <person name="Lecointre G."/>
            <person name="Bobe J."/>
            <person name="Postlethwait J.H."/>
            <person name="Berthelot C."/>
            <person name="Roest Crollius H."/>
            <person name="Guiguen Y."/>
        </authorList>
    </citation>
    <scope>NUCLEOTIDE SEQUENCE</scope>
    <source>
        <strain evidence="2">WJC10195</strain>
    </source>
</reference>
<dbReference type="AlphaFoldDB" id="A0A9Q1G6H7"/>
<dbReference type="PANTHER" id="PTHR46599">
    <property type="entry name" value="PIGGYBAC TRANSPOSABLE ELEMENT-DERIVED PROTEIN 4"/>
    <property type="match status" value="1"/>
</dbReference>
<proteinExistence type="predicted"/>
<dbReference type="InterPro" id="IPR029526">
    <property type="entry name" value="PGBD"/>
</dbReference>
<dbReference type="PANTHER" id="PTHR46599:SF3">
    <property type="entry name" value="PIGGYBAC TRANSPOSABLE ELEMENT-DERIVED PROTEIN 4"/>
    <property type="match status" value="1"/>
</dbReference>
<dbReference type="Pfam" id="PF13843">
    <property type="entry name" value="DDE_Tnp_1_7"/>
    <property type="match status" value="1"/>
</dbReference>
<evidence type="ECO:0000313" key="3">
    <source>
        <dbReference type="Proteomes" id="UP001152622"/>
    </source>
</evidence>
<dbReference type="EMBL" id="JAINUF010000002">
    <property type="protein sequence ID" value="KAJ8375774.1"/>
    <property type="molecule type" value="Genomic_DNA"/>
</dbReference>
<comment type="caution">
    <text evidence="2">The sequence shown here is derived from an EMBL/GenBank/DDBJ whole genome shotgun (WGS) entry which is preliminary data.</text>
</comment>
<dbReference type="OrthoDB" id="6761011at2759"/>